<evidence type="ECO:0000313" key="1">
    <source>
        <dbReference type="EMBL" id="WPR89363.1"/>
    </source>
</evidence>
<dbReference type="EMBL" id="CP139368">
    <property type="protein sequence ID" value="WPR89363.1"/>
    <property type="molecule type" value="Genomic_DNA"/>
</dbReference>
<protein>
    <recommendedName>
        <fullName evidence="3">DUF222 domain-containing protein</fullName>
    </recommendedName>
</protein>
<dbReference type="Proteomes" id="UP001323798">
    <property type="component" value="Chromosome"/>
</dbReference>
<evidence type="ECO:0000313" key="2">
    <source>
        <dbReference type="Proteomes" id="UP001323798"/>
    </source>
</evidence>
<dbReference type="RefSeq" id="WP_320942079.1">
    <property type="nucleotide sequence ID" value="NZ_BAABEU010000001.1"/>
</dbReference>
<organism evidence="1 2">
    <name type="scientific">Microbacterium rhizosphaerae</name>
    <dbReference type="NCBI Taxonomy" id="1678237"/>
    <lineage>
        <taxon>Bacteria</taxon>
        <taxon>Bacillati</taxon>
        <taxon>Actinomycetota</taxon>
        <taxon>Actinomycetes</taxon>
        <taxon>Micrococcales</taxon>
        <taxon>Microbacteriaceae</taxon>
        <taxon>Microbacterium</taxon>
    </lineage>
</organism>
<gene>
    <name evidence="1" type="ORF">SM116_16620</name>
</gene>
<sequence length="214" mass="23584">MGEESVNFLAPMVDDAFLLSEAGARMCIRNAIVRHTMSRGGSLSREAVRRLVREVIRDLARERRAESDRLASAIAAASGREGYGRNRHDYRAVDIPGLRARRDVESRLAARLESAASDPVYVDGQLSLALSSALEDLVRHRIEPTAAARGDALHVDRASRMVRKDLRRAGRRFAVRRRILAVWSKVTCGRSLRAGSARNTALAREVGDGAEPTD</sequence>
<accession>A0ABZ0SJU2</accession>
<name>A0ABZ0SJU2_9MICO</name>
<proteinExistence type="predicted"/>
<reference evidence="1 2" key="1">
    <citation type="submission" date="2023-11" db="EMBL/GenBank/DDBJ databases">
        <title>Genome sequence of Microbacterium rhizosphaerae KACC 19337.</title>
        <authorList>
            <person name="Choi H."/>
            <person name="Kim S."/>
            <person name="Kim Y."/>
            <person name="Kwon S.-W."/>
            <person name="Heo J."/>
        </authorList>
    </citation>
    <scope>NUCLEOTIDE SEQUENCE [LARGE SCALE GENOMIC DNA]</scope>
    <source>
        <strain evidence="1 2">KACC 19337</strain>
    </source>
</reference>
<evidence type="ECO:0008006" key="3">
    <source>
        <dbReference type="Google" id="ProtNLM"/>
    </source>
</evidence>
<keyword evidence="2" id="KW-1185">Reference proteome</keyword>